<reference evidence="1" key="2">
    <citation type="journal article" date="2015" name="Data Brief">
        <title>Shoot transcriptome of the giant reed, Arundo donax.</title>
        <authorList>
            <person name="Barrero R.A."/>
            <person name="Guerrero F.D."/>
            <person name="Moolhuijzen P."/>
            <person name="Goolsby J.A."/>
            <person name="Tidwell J."/>
            <person name="Bellgard S.E."/>
            <person name="Bellgard M.I."/>
        </authorList>
    </citation>
    <scope>NUCLEOTIDE SEQUENCE</scope>
    <source>
        <tissue evidence="1">Shoot tissue taken approximately 20 cm above the soil surface</tissue>
    </source>
</reference>
<reference evidence="1" key="1">
    <citation type="submission" date="2014-09" db="EMBL/GenBank/DDBJ databases">
        <authorList>
            <person name="Magalhaes I.L.F."/>
            <person name="Oliveira U."/>
            <person name="Santos F.R."/>
            <person name="Vidigal T.H.D.A."/>
            <person name="Brescovit A.D."/>
            <person name="Santos A.J."/>
        </authorList>
    </citation>
    <scope>NUCLEOTIDE SEQUENCE</scope>
    <source>
        <tissue evidence="1">Shoot tissue taken approximately 20 cm above the soil surface</tissue>
    </source>
</reference>
<sequence>MYAGVPIGWEVKCALLPVTLNSSRRREIPKSLSLLIQFASRRMLPGLRSPCTTG</sequence>
<proteinExistence type="predicted"/>
<protein>
    <submittedName>
        <fullName evidence="1">Uncharacterized protein</fullName>
    </submittedName>
</protein>
<dbReference type="AlphaFoldDB" id="A0A0A9BIM6"/>
<organism evidence="1">
    <name type="scientific">Arundo donax</name>
    <name type="common">Giant reed</name>
    <name type="synonym">Donax arundinaceus</name>
    <dbReference type="NCBI Taxonomy" id="35708"/>
    <lineage>
        <taxon>Eukaryota</taxon>
        <taxon>Viridiplantae</taxon>
        <taxon>Streptophyta</taxon>
        <taxon>Embryophyta</taxon>
        <taxon>Tracheophyta</taxon>
        <taxon>Spermatophyta</taxon>
        <taxon>Magnoliopsida</taxon>
        <taxon>Liliopsida</taxon>
        <taxon>Poales</taxon>
        <taxon>Poaceae</taxon>
        <taxon>PACMAD clade</taxon>
        <taxon>Arundinoideae</taxon>
        <taxon>Arundineae</taxon>
        <taxon>Arundo</taxon>
    </lineage>
</organism>
<evidence type="ECO:0000313" key="1">
    <source>
        <dbReference type="EMBL" id="JAD62008.1"/>
    </source>
</evidence>
<name>A0A0A9BIM6_ARUDO</name>
<accession>A0A0A9BIM6</accession>
<dbReference type="EMBL" id="GBRH01235887">
    <property type="protein sequence ID" value="JAD62008.1"/>
    <property type="molecule type" value="Transcribed_RNA"/>
</dbReference>